<dbReference type="InterPro" id="IPR011009">
    <property type="entry name" value="Kinase-like_dom_sf"/>
</dbReference>
<dbReference type="Proteomes" id="UP000054166">
    <property type="component" value="Unassembled WGS sequence"/>
</dbReference>
<reference evidence="2" key="2">
    <citation type="submission" date="2015-01" db="EMBL/GenBank/DDBJ databases">
        <title>Evolutionary Origins and Diversification of the Mycorrhizal Mutualists.</title>
        <authorList>
            <consortium name="DOE Joint Genome Institute"/>
            <consortium name="Mycorrhizal Genomics Consortium"/>
            <person name="Kohler A."/>
            <person name="Kuo A."/>
            <person name="Nagy L.G."/>
            <person name="Floudas D."/>
            <person name="Copeland A."/>
            <person name="Barry K.W."/>
            <person name="Cichocki N."/>
            <person name="Veneault-Fourrey C."/>
            <person name="LaButti K."/>
            <person name="Lindquist E.A."/>
            <person name="Lipzen A."/>
            <person name="Lundell T."/>
            <person name="Morin E."/>
            <person name="Murat C."/>
            <person name="Riley R."/>
            <person name="Ohm R."/>
            <person name="Sun H."/>
            <person name="Tunlid A."/>
            <person name="Henrissat B."/>
            <person name="Grigoriev I.V."/>
            <person name="Hibbett D.S."/>
            <person name="Martin F."/>
        </authorList>
    </citation>
    <scope>NUCLEOTIDE SEQUENCE [LARGE SCALE GENOMIC DNA]</scope>
    <source>
        <strain evidence="2">F 1598</strain>
    </source>
</reference>
<name>A0A0C3BX25_PILCF</name>
<accession>A0A0C3BX25</accession>
<evidence type="ECO:0008006" key="3">
    <source>
        <dbReference type="Google" id="ProtNLM"/>
    </source>
</evidence>
<dbReference type="HOGENOM" id="CLU_1778188_0_0_1"/>
<dbReference type="SUPFAM" id="SSF56112">
    <property type="entry name" value="Protein kinase-like (PK-like)"/>
    <property type="match status" value="1"/>
</dbReference>
<protein>
    <recommendedName>
        <fullName evidence="3">Aminoglycoside phosphotransferase domain-containing protein</fullName>
    </recommendedName>
</protein>
<dbReference type="STRING" id="765440.A0A0C3BX25"/>
<keyword evidence="2" id="KW-1185">Reference proteome</keyword>
<reference evidence="1 2" key="1">
    <citation type="submission" date="2014-04" db="EMBL/GenBank/DDBJ databases">
        <authorList>
            <consortium name="DOE Joint Genome Institute"/>
            <person name="Kuo A."/>
            <person name="Tarkka M."/>
            <person name="Buscot F."/>
            <person name="Kohler A."/>
            <person name="Nagy L.G."/>
            <person name="Floudas D."/>
            <person name="Copeland A."/>
            <person name="Barry K.W."/>
            <person name="Cichocki N."/>
            <person name="Veneault-Fourrey C."/>
            <person name="LaButti K."/>
            <person name="Lindquist E.A."/>
            <person name="Lipzen A."/>
            <person name="Lundell T."/>
            <person name="Morin E."/>
            <person name="Murat C."/>
            <person name="Sun H."/>
            <person name="Tunlid A."/>
            <person name="Henrissat B."/>
            <person name="Grigoriev I.V."/>
            <person name="Hibbett D.S."/>
            <person name="Martin F."/>
            <person name="Nordberg H.P."/>
            <person name="Cantor M.N."/>
            <person name="Hua S.X."/>
        </authorList>
    </citation>
    <scope>NUCLEOTIDE SEQUENCE [LARGE SCALE GENOMIC DNA]</scope>
    <source>
        <strain evidence="1 2">F 1598</strain>
    </source>
</reference>
<dbReference type="AlphaFoldDB" id="A0A0C3BX25"/>
<organism evidence="1 2">
    <name type="scientific">Piloderma croceum (strain F 1598)</name>
    <dbReference type="NCBI Taxonomy" id="765440"/>
    <lineage>
        <taxon>Eukaryota</taxon>
        <taxon>Fungi</taxon>
        <taxon>Dikarya</taxon>
        <taxon>Basidiomycota</taxon>
        <taxon>Agaricomycotina</taxon>
        <taxon>Agaricomycetes</taxon>
        <taxon>Agaricomycetidae</taxon>
        <taxon>Atheliales</taxon>
        <taxon>Atheliaceae</taxon>
        <taxon>Piloderma</taxon>
    </lineage>
</organism>
<gene>
    <name evidence="1" type="ORF">PILCRDRAFT_820851</name>
</gene>
<evidence type="ECO:0000313" key="2">
    <source>
        <dbReference type="Proteomes" id="UP000054166"/>
    </source>
</evidence>
<evidence type="ECO:0000313" key="1">
    <source>
        <dbReference type="EMBL" id="KIM81967.1"/>
    </source>
</evidence>
<proteinExistence type="predicted"/>
<dbReference type="EMBL" id="KN832996">
    <property type="protein sequence ID" value="KIM81967.1"/>
    <property type="molecule type" value="Genomic_DNA"/>
</dbReference>
<dbReference type="InParanoid" id="A0A0C3BX25"/>
<sequence length="146" mass="16300">MLDILRSGALNDLPLAITNDDISPTNIIVNNGILTGLVDWEYIEEWPLGWELKAIFWMVGKGMGEGEDYALHDNTLQIEDAFWKEFGAQLPVPVRQQRLAIQSAMQIGAAASTCLYGKYRGAHFASLPSMLEYSIPPAFWSLDQLL</sequence>
<dbReference type="OrthoDB" id="3337671at2759"/>